<sequence length="72" mass="8103">MGPKDLFILHAVNNIVKAAKTNMKPLIASICLFQQIHRDDWSSFPMSRNGHGRRLLRELLSPGDTSIAVSMR</sequence>
<dbReference type="Proteomes" id="UP000055045">
    <property type="component" value="Unassembled WGS sequence"/>
</dbReference>
<accession>A0A124GSE5</accession>
<evidence type="ECO:0000313" key="2">
    <source>
        <dbReference type="Proteomes" id="UP000055045"/>
    </source>
</evidence>
<dbReference type="AlphaFoldDB" id="A0A124GSE5"/>
<evidence type="ECO:0000313" key="1">
    <source>
        <dbReference type="EMBL" id="KUM64176.1"/>
    </source>
</evidence>
<name>A0A124GSE5_PENFR</name>
<organism evidence="1 2">
    <name type="scientific">Penicillium freii</name>
    <dbReference type="NCBI Taxonomy" id="48697"/>
    <lineage>
        <taxon>Eukaryota</taxon>
        <taxon>Fungi</taxon>
        <taxon>Dikarya</taxon>
        <taxon>Ascomycota</taxon>
        <taxon>Pezizomycotina</taxon>
        <taxon>Eurotiomycetes</taxon>
        <taxon>Eurotiomycetidae</taxon>
        <taxon>Eurotiales</taxon>
        <taxon>Aspergillaceae</taxon>
        <taxon>Penicillium</taxon>
    </lineage>
</organism>
<protein>
    <submittedName>
        <fullName evidence="1">Uncharacterized protein</fullName>
    </submittedName>
</protein>
<proteinExistence type="predicted"/>
<comment type="caution">
    <text evidence="1">The sequence shown here is derived from an EMBL/GenBank/DDBJ whole genome shotgun (WGS) entry which is preliminary data.</text>
</comment>
<reference evidence="1 2" key="1">
    <citation type="submission" date="2015-10" db="EMBL/GenBank/DDBJ databases">
        <title>Genome sequencing of Penicillium freii.</title>
        <authorList>
            <person name="Nguyen H.D."/>
            <person name="Visagie C.M."/>
            <person name="Seifert K.A."/>
        </authorList>
    </citation>
    <scope>NUCLEOTIDE SEQUENCE [LARGE SCALE GENOMIC DNA]</scope>
    <source>
        <strain evidence="1 2">DAOM 242723</strain>
    </source>
</reference>
<keyword evidence="2" id="KW-1185">Reference proteome</keyword>
<gene>
    <name evidence="1" type="ORF">ACN42_g2920</name>
</gene>
<dbReference type="EMBL" id="LLXE01000054">
    <property type="protein sequence ID" value="KUM64176.1"/>
    <property type="molecule type" value="Genomic_DNA"/>
</dbReference>